<accession>G0N148</accession>
<reference evidence="4" key="1">
    <citation type="submission" date="2011-07" db="EMBL/GenBank/DDBJ databases">
        <authorList>
            <consortium name="Caenorhabditis brenneri Sequencing and Analysis Consortium"/>
            <person name="Wilson R.K."/>
        </authorList>
    </citation>
    <scope>NUCLEOTIDE SEQUENCE [LARGE SCALE GENOMIC DNA]</scope>
    <source>
        <strain evidence="4">PB2801</strain>
    </source>
</reference>
<evidence type="ECO:0000256" key="2">
    <source>
        <dbReference type="SAM" id="Phobius"/>
    </source>
</evidence>
<keyword evidence="2" id="KW-0812">Transmembrane</keyword>
<organism evidence="4">
    <name type="scientific">Caenorhabditis brenneri</name>
    <name type="common">Nematode worm</name>
    <dbReference type="NCBI Taxonomy" id="135651"/>
    <lineage>
        <taxon>Eukaryota</taxon>
        <taxon>Metazoa</taxon>
        <taxon>Ecdysozoa</taxon>
        <taxon>Nematoda</taxon>
        <taxon>Chromadorea</taxon>
        <taxon>Rhabditida</taxon>
        <taxon>Rhabditina</taxon>
        <taxon>Rhabditomorpha</taxon>
        <taxon>Rhabditoidea</taxon>
        <taxon>Rhabditidae</taxon>
        <taxon>Peloderinae</taxon>
        <taxon>Caenorhabditis</taxon>
    </lineage>
</organism>
<keyword evidence="2" id="KW-1133">Transmembrane helix</keyword>
<dbReference type="AlphaFoldDB" id="G0N148"/>
<feature type="compositionally biased region" description="Basic residues" evidence="1">
    <location>
        <begin position="188"/>
        <end position="203"/>
    </location>
</feature>
<name>G0N148_CAEBE</name>
<keyword evidence="2" id="KW-0472">Membrane</keyword>
<dbReference type="InParanoid" id="G0N148"/>
<protein>
    <submittedName>
        <fullName evidence="3">Uncharacterized protein</fullName>
    </submittedName>
</protein>
<feature type="transmembrane region" description="Helical" evidence="2">
    <location>
        <begin position="117"/>
        <end position="142"/>
    </location>
</feature>
<proteinExistence type="predicted"/>
<keyword evidence="4" id="KW-1185">Reference proteome</keyword>
<dbReference type="EMBL" id="GL379826">
    <property type="protein sequence ID" value="EGT49878.1"/>
    <property type="molecule type" value="Genomic_DNA"/>
</dbReference>
<feature type="compositionally biased region" description="Low complexity" evidence="1">
    <location>
        <begin position="157"/>
        <end position="187"/>
    </location>
</feature>
<dbReference type="Proteomes" id="UP000008068">
    <property type="component" value="Unassembled WGS sequence"/>
</dbReference>
<gene>
    <name evidence="3" type="ORF">CAEBREN_24235</name>
</gene>
<evidence type="ECO:0000313" key="3">
    <source>
        <dbReference type="EMBL" id="EGT49878.1"/>
    </source>
</evidence>
<evidence type="ECO:0000313" key="4">
    <source>
        <dbReference type="Proteomes" id="UP000008068"/>
    </source>
</evidence>
<evidence type="ECO:0000256" key="1">
    <source>
        <dbReference type="SAM" id="MobiDB-lite"/>
    </source>
</evidence>
<feature type="region of interest" description="Disordered" evidence="1">
    <location>
        <begin position="148"/>
        <end position="215"/>
    </location>
</feature>
<sequence length="215" mass="23335">MPILRHEKQFGYSNLSAFTIYGDLLGGTYLSQKEIKKEPDYEAYFNDKKQDILADCRSKSKKSENDCLAFVANGHAMFCKWTKGFSFCGTPPNFVYRPTTTTTTTIQTTTPVKSFPVGLLIGGFMAGALIGFILMIIVLCLCKKKEKTGNRKNGKHTTGTYSGNTGTATGTTATTSGTTGTTGITATKMKKKAKKAKKEKKGKNTSAETKTRSGL</sequence>
<dbReference type="HOGENOM" id="CLU_1361484_0_0_1"/>